<comment type="subcellular location">
    <subcellularLocation>
        <location evidence="1 6">Cytoplasm</location>
        <location evidence="1 6">Cytoskeleton</location>
    </subcellularLocation>
</comment>
<accession>A0A3M6TSA8</accession>
<comment type="similarity">
    <text evidence="2 6">Belongs to the ARPC3 family.</text>
</comment>
<dbReference type="STRING" id="46731.A0A3M6TSA8"/>
<comment type="caution">
    <text evidence="7">The sequence shown here is derived from an EMBL/GenBank/DDBJ whole genome shotgun (WGS) entry which is preliminary data.</text>
</comment>
<dbReference type="InterPro" id="IPR007204">
    <property type="entry name" value="ARPC3"/>
</dbReference>
<keyword evidence="3 6" id="KW-0963">Cytoplasm</keyword>
<keyword evidence="8" id="KW-1185">Reference proteome</keyword>
<organism evidence="7 8">
    <name type="scientific">Pocillopora damicornis</name>
    <name type="common">Cauliflower coral</name>
    <name type="synonym">Millepora damicornis</name>
    <dbReference type="NCBI Taxonomy" id="46731"/>
    <lineage>
        <taxon>Eukaryota</taxon>
        <taxon>Metazoa</taxon>
        <taxon>Cnidaria</taxon>
        <taxon>Anthozoa</taxon>
        <taxon>Hexacorallia</taxon>
        <taxon>Scleractinia</taxon>
        <taxon>Astrocoeniina</taxon>
        <taxon>Pocilloporidae</taxon>
        <taxon>Pocillopora</taxon>
    </lineage>
</organism>
<dbReference type="GO" id="GO:0005885">
    <property type="term" value="C:Arp2/3 protein complex"/>
    <property type="evidence" value="ECO:0007669"/>
    <property type="project" value="UniProtKB-UniRule"/>
</dbReference>
<dbReference type="PANTHER" id="PTHR12391">
    <property type="entry name" value="ARP2/3 COMPLEX 21 KD SUBUNIT"/>
    <property type="match status" value="1"/>
</dbReference>
<evidence type="ECO:0000256" key="2">
    <source>
        <dbReference type="ARBA" id="ARBA00010856"/>
    </source>
</evidence>
<evidence type="ECO:0000313" key="7">
    <source>
        <dbReference type="EMBL" id="RMX44327.1"/>
    </source>
</evidence>
<evidence type="ECO:0000256" key="1">
    <source>
        <dbReference type="ARBA" id="ARBA00004245"/>
    </source>
</evidence>
<name>A0A3M6TSA8_POCDA</name>
<sequence>MPAYHSSLSAPNSLCKMALLPINTKFKGPAPPGDGNPDIIEEAIYFFKANVFFKSYEIKCSSKENGKKEMTTLAMANFVIPGDSGFPLNAMYSKPSSKAEADSTRAYLTQLRQELGQRLVEAVFDPQTDKPSKWWMCFVKRKFMDKSLSAPGQ</sequence>
<comment type="subunit">
    <text evidence="6">Component of the Arp2/3 complex.</text>
</comment>
<reference evidence="7 8" key="1">
    <citation type="journal article" date="2018" name="Sci. Rep.">
        <title>Comparative analysis of the Pocillopora damicornis genome highlights role of immune system in coral evolution.</title>
        <authorList>
            <person name="Cunning R."/>
            <person name="Bay R.A."/>
            <person name="Gillette P."/>
            <person name="Baker A.C."/>
            <person name="Traylor-Knowles N."/>
        </authorList>
    </citation>
    <scope>NUCLEOTIDE SEQUENCE [LARGE SCALE GENOMIC DNA]</scope>
    <source>
        <strain evidence="7">RSMAS</strain>
        <tissue evidence="7">Whole animal</tissue>
    </source>
</reference>
<dbReference type="AlphaFoldDB" id="A0A3M6TSA8"/>
<dbReference type="OrthoDB" id="200404at2759"/>
<dbReference type="Gene3D" id="1.10.1760.10">
    <property type="entry name" value="Actin-related protein 2/3 complex subunit 3"/>
    <property type="match status" value="2"/>
</dbReference>
<dbReference type="GO" id="GO:0034314">
    <property type="term" value="P:Arp2/3 complex-mediated actin nucleation"/>
    <property type="evidence" value="ECO:0007669"/>
    <property type="project" value="UniProtKB-UniRule"/>
</dbReference>
<keyword evidence="4 6" id="KW-0009">Actin-binding</keyword>
<evidence type="ECO:0000256" key="6">
    <source>
        <dbReference type="PIRNR" id="PIRNR016315"/>
    </source>
</evidence>
<evidence type="ECO:0000256" key="5">
    <source>
        <dbReference type="ARBA" id="ARBA00023212"/>
    </source>
</evidence>
<proteinExistence type="inferred from homology"/>
<evidence type="ECO:0000256" key="4">
    <source>
        <dbReference type="ARBA" id="ARBA00023203"/>
    </source>
</evidence>
<protein>
    <recommendedName>
        <fullName evidence="6">Actin-related protein 2/3 complex subunit 3</fullName>
    </recommendedName>
</protein>
<dbReference type="GO" id="GO:0030833">
    <property type="term" value="P:regulation of actin filament polymerization"/>
    <property type="evidence" value="ECO:0007669"/>
    <property type="project" value="InterPro"/>
</dbReference>
<dbReference type="EMBL" id="RCHS01003009">
    <property type="protein sequence ID" value="RMX44327.1"/>
    <property type="molecule type" value="Genomic_DNA"/>
</dbReference>
<dbReference type="Proteomes" id="UP000275408">
    <property type="component" value="Unassembled WGS sequence"/>
</dbReference>
<evidence type="ECO:0000313" key="8">
    <source>
        <dbReference type="Proteomes" id="UP000275408"/>
    </source>
</evidence>
<dbReference type="SUPFAM" id="SSF69060">
    <property type="entry name" value="Arp2/3 complex 21 kDa subunit ARPC3"/>
    <property type="match status" value="1"/>
</dbReference>
<comment type="function">
    <text evidence="6">Functions as component of the Arp2/3 complex which is involved in regulation of actin polymerization and together with an activating nucleation-promoting factor (NPF) mediates the formation of branched actin networks.</text>
</comment>
<dbReference type="Pfam" id="PF04062">
    <property type="entry name" value="P21-Arc"/>
    <property type="match status" value="1"/>
</dbReference>
<dbReference type="PIRSF" id="PIRSF016315">
    <property type="entry name" value="ARP2/3_P21-Arc"/>
    <property type="match status" value="1"/>
</dbReference>
<evidence type="ECO:0000256" key="3">
    <source>
        <dbReference type="ARBA" id="ARBA00022490"/>
    </source>
</evidence>
<dbReference type="GO" id="GO:0003779">
    <property type="term" value="F:actin binding"/>
    <property type="evidence" value="ECO:0007669"/>
    <property type="project" value="UniProtKB-KW"/>
</dbReference>
<gene>
    <name evidence="7" type="ORF">pdam_00018873</name>
</gene>
<dbReference type="InterPro" id="IPR036753">
    <property type="entry name" value="ARPC3_sf"/>
</dbReference>
<keyword evidence="5 6" id="KW-0206">Cytoskeleton</keyword>